<evidence type="ECO:0000313" key="2">
    <source>
        <dbReference type="EMBL" id="OQS02012.1"/>
    </source>
</evidence>
<keyword evidence="3" id="KW-1185">Reference proteome</keyword>
<evidence type="ECO:0000313" key="3">
    <source>
        <dbReference type="Proteomes" id="UP000243217"/>
    </source>
</evidence>
<dbReference type="Proteomes" id="UP000243217">
    <property type="component" value="Unassembled WGS sequence"/>
</dbReference>
<gene>
    <name evidence="2" type="ORF">THRCLA_21529</name>
</gene>
<organism evidence="2 3">
    <name type="scientific">Thraustotheca clavata</name>
    <dbReference type="NCBI Taxonomy" id="74557"/>
    <lineage>
        <taxon>Eukaryota</taxon>
        <taxon>Sar</taxon>
        <taxon>Stramenopiles</taxon>
        <taxon>Oomycota</taxon>
        <taxon>Saprolegniomycetes</taxon>
        <taxon>Saprolegniales</taxon>
        <taxon>Achlyaceae</taxon>
        <taxon>Thraustotheca</taxon>
    </lineage>
</organism>
<dbReference type="AlphaFoldDB" id="A0A1V9ZVF7"/>
<sequence>MEQLNTPEDMAKALAFVDKSYALAKRCMELKQYGCAFRILVKIEATTRLIAKESRRGILSKVNQKPSQHDIDNQDEEKDNTKHRRKVSFSDDVHVGEAQDIDRSVSPVAPPSVEEMLFVRASRDIPTQNYSMYWTLDAST</sequence>
<evidence type="ECO:0000256" key="1">
    <source>
        <dbReference type="SAM" id="MobiDB-lite"/>
    </source>
</evidence>
<dbReference type="OrthoDB" id="60413at2759"/>
<reference evidence="2 3" key="1">
    <citation type="journal article" date="2014" name="Genome Biol. Evol.">
        <title>The secreted proteins of Achlya hypogyna and Thraustotheca clavata identify the ancestral oomycete secretome and reveal gene acquisitions by horizontal gene transfer.</title>
        <authorList>
            <person name="Misner I."/>
            <person name="Blouin N."/>
            <person name="Leonard G."/>
            <person name="Richards T.A."/>
            <person name="Lane C.E."/>
        </authorList>
    </citation>
    <scope>NUCLEOTIDE SEQUENCE [LARGE SCALE GENOMIC DNA]</scope>
    <source>
        <strain evidence="2 3">ATCC 34112</strain>
    </source>
</reference>
<dbReference type="EMBL" id="JNBS01001300">
    <property type="protein sequence ID" value="OQS02012.1"/>
    <property type="molecule type" value="Genomic_DNA"/>
</dbReference>
<feature type="region of interest" description="Disordered" evidence="1">
    <location>
        <begin position="57"/>
        <end position="108"/>
    </location>
</feature>
<proteinExistence type="predicted"/>
<protein>
    <submittedName>
        <fullName evidence="2">Uncharacterized protein</fullName>
    </submittedName>
</protein>
<feature type="compositionally biased region" description="Basic and acidic residues" evidence="1">
    <location>
        <begin position="88"/>
        <end position="103"/>
    </location>
</feature>
<accession>A0A1V9ZVF7</accession>
<name>A0A1V9ZVF7_9STRA</name>
<comment type="caution">
    <text evidence="2">The sequence shown here is derived from an EMBL/GenBank/DDBJ whole genome shotgun (WGS) entry which is preliminary data.</text>
</comment>